<name>A0ACC4C8Y2_POPAL</name>
<gene>
    <name evidence="1" type="ORF">D5086_009874</name>
</gene>
<reference evidence="1 2" key="1">
    <citation type="journal article" date="2024" name="Plant Biotechnol. J.">
        <title>Genome and CRISPR/Cas9 system of a widespread forest tree (Populus alba) in the world.</title>
        <authorList>
            <person name="Liu Y.J."/>
            <person name="Jiang P.F."/>
            <person name="Han X.M."/>
            <person name="Li X.Y."/>
            <person name="Wang H.M."/>
            <person name="Wang Y.J."/>
            <person name="Wang X.X."/>
            <person name="Zeng Q.Y."/>
        </authorList>
    </citation>
    <scope>NUCLEOTIDE SEQUENCE [LARGE SCALE GENOMIC DNA]</scope>
    <source>
        <strain evidence="2">cv. PAL-ZL1</strain>
    </source>
</reference>
<proteinExistence type="predicted"/>
<dbReference type="Proteomes" id="UP000309997">
    <property type="component" value="Unassembled WGS sequence"/>
</dbReference>
<evidence type="ECO:0000313" key="2">
    <source>
        <dbReference type="Proteomes" id="UP000309997"/>
    </source>
</evidence>
<evidence type="ECO:0000313" key="1">
    <source>
        <dbReference type="EMBL" id="KAL3591234.1"/>
    </source>
</evidence>
<sequence>MEVKARAPGKIILSGEHAVVHGSTAVAASIDLYTYVSIQVHPSTVLRLLRLRSFEFCFKQNEHMRQTKTPEMKQEEFKAVVSNAARPFLTAKTDRFVIELELFLASGLNIEAYDEVYLQQMGWNTPKTTEAAGESIEHNPVVPYLYIFDADSEND</sequence>
<accession>A0ACC4C8Y2</accession>
<keyword evidence="2" id="KW-1185">Reference proteome</keyword>
<dbReference type="EMBL" id="RCHU02000005">
    <property type="protein sequence ID" value="KAL3591234.1"/>
    <property type="molecule type" value="Genomic_DNA"/>
</dbReference>
<organism evidence="1 2">
    <name type="scientific">Populus alba</name>
    <name type="common">White poplar</name>
    <dbReference type="NCBI Taxonomy" id="43335"/>
    <lineage>
        <taxon>Eukaryota</taxon>
        <taxon>Viridiplantae</taxon>
        <taxon>Streptophyta</taxon>
        <taxon>Embryophyta</taxon>
        <taxon>Tracheophyta</taxon>
        <taxon>Spermatophyta</taxon>
        <taxon>Magnoliopsida</taxon>
        <taxon>eudicotyledons</taxon>
        <taxon>Gunneridae</taxon>
        <taxon>Pentapetalae</taxon>
        <taxon>rosids</taxon>
        <taxon>fabids</taxon>
        <taxon>Malpighiales</taxon>
        <taxon>Salicaceae</taxon>
        <taxon>Saliceae</taxon>
        <taxon>Populus</taxon>
    </lineage>
</organism>
<protein>
    <submittedName>
        <fullName evidence="1">Uncharacterized protein</fullName>
    </submittedName>
</protein>
<comment type="caution">
    <text evidence="1">The sequence shown here is derived from an EMBL/GenBank/DDBJ whole genome shotgun (WGS) entry which is preliminary data.</text>
</comment>